<dbReference type="AlphaFoldDB" id="A0AAW8CDQ8"/>
<organism evidence="2 3">
    <name type="scientific">Phocoenobacter atlanticus subsp. atlanticus</name>
    <dbReference type="NCBI Taxonomy" id="3061285"/>
    <lineage>
        <taxon>Bacteria</taxon>
        <taxon>Pseudomonadati</taxon>
        <taxon>Pseudomonadota</taxon>
        <taxon>Gammaproteobacteria</taxon>
        <taxon>Pasteurellales</taxon>
        <taxon>Pasteurellaceae</taxon>
        <taxon>Phocoenobacter</taxon>
        <taxon>Phocoenobacter atlanticus</taxon>
    </lineage>
</organism>
<dbReference type="PIRSF" id="PIRSF004525">
    <property type="entry name" value="Pilin_peptidase-dep_B_prd"/>
    <property type="match status" value="1"/>
</dbReference>
<accession>A0AAW8CDQ8</accession>
<comment type="caution">
    <text evidence="2">The sequence shown here is derived from an EMBL/GenBank/DDBJ whole genome shotgun (WGS) entry which is preliminary data.</text>
</comment>
<evidence type="ECO:0000313" key="3">
    <source>
        <dbReference type="Proteomes" id="UP001226020"/>
    </source>
</evidence>
<dbReference type="Proteomes" id="UP001226020">
    <property type="component" value="Unassembled WGS sequence"/>
</dbReference>
<keyword evidence="1" id="KW-1133">Transmembrane helix</keyword>
<name>A0AAW8CDQ8_9PAST</name>
<gene>
    <name evidence="2" type="ORF">QJU57_02555</name>
</gene>
<keyword evidence="1" id="KW-0812">Transmembrane</keyword>
<feature type="transmembrane region" description="Helical" evidence="1">
    <location>
        <begin position="12"/>
        <end position="39"/>
    </location>
</feature>
<dbReference type="InterPro" id="IPR016419">
    <property type="entry name" value="Prepilin_Pept-dep_B_prd"/>
</dbReference>
<proteinExistence type="predicted"/>
<evidence type="ECO:0008006" key="4">
    <source>
        <dbReference type="Google" id="ProtNLM"/>
    </source>
</evidence>
<keyword evidence="3" id="KW-1185">Reference proteome</keyword>
<reference evidence="2 3" key="1">
    <citation type="journal article" date="2023" name="Front. Microbiol.">
        <title>Phylogeography and host specificity of Pasteurellaceae pathogenic to sea-farmed fish in the north-east Atlantic.</title>
        <authorList>
            <person name="Gulla S."/>
            <person name="Colquhoun D.J."/>
            <person name="Olsen A.B."/>
            <person name="Spilsberg B."/>
            <person name="Lagesen K."/>
            <person name="Aakesson C.P."/>
            <person name="Strom S."/>
            <person name="Manji F."/>
            <person name="Birkbeck T.H."/>
            <person name="Nilsen H.K."/>
        </authorList>
    </citation>
    <scope>NUCLEOTIDE SEQUENCE [LARGE SCALE GENOMIC DNA]</scope>
    <source>
        <strain evidence="2 3">NVIB3131</strain>
    </source>
</reference>
<dbReference type="EMBL" id="JASAXT010000003">
    <property type="protein sequence ID" value="MDP8147960.1"/>
    <property type="molecule type" value="Genomic_DNA"/>
</dbReference>
<evidence type="ECO:0000256" key="1">
    <source>
        <dbReference type="SAM" id="Phobius"/>
    </source>
</evidence>
<sequence>MLLRRTKQVNVAFVKVIQAVTLVELLASLSLMVTLLFALSSFYSDSYKNQHKLQTTLSLQQNAQQIMNFFKQHIQHIYYQGIDRENSNYFAFTYNKSSVAIKPQCLVFFYDINSDGCVGNRKKKSACFVKGKNNTSDVAKEVFGFKVDHQELHIYQDSSISKCSLIQCKQLLAQCDQGKWGKLTQYNNYKISQLSFSWLKEHKVMQVLLSLTKNNQTYSTQSYIYILNNEKII</sequence>
<protein>
    <recommendedName>
        <fullName evidence="4">Type II secretory pathway, component PulJ</fullName>
    </recommendedName>
</protein>
<evidence type="ECO:0000313" key="2">
    <source>
        <dbReference type="EMBL" id="MDP8147960.1"/>
    </source>
</evidence>
<keyword evidence="1" id="KW-0472">Membrane</keyword>
<dbReference type="RefSeq" id="WP_306350995.1">
    <property type="nucleotide sequence ID" value="NZ_JASAWV010000003.1"/>
</dbReference>